<comment type="caution">
    <text evidence="1">The sequence shown here is derived from an EMBL/GenBank/DDBJ whole genome shotgun (WGS) entry which is preliminary data.</text>
</comment>
<accession>A0AAW3UYK2</accession>
<evidence type="ECO:0000313" key="1">
    <source>
        <dbReference type="EMBL" id="MBB6202545.1"/>
    </source>
</evidence>
<dbReference type="AlphaFoldDB" id="A0AAW3UYK2"/>
<proteinExistence type="predicted"/>
<dbReference type="RefSeq" id="WP_260418082.1">
    <property type="nucleotide sequence ID" value="NZ_JACIIK010000006.1"/>
</dbReference>
<dbReference type="EMBL" id="JACIIK010000006">
    <property type="protein sequence ID" value="MBB6202545.1"/>
    <property type="molecule type" value="Genomic_DNA"/>
</dbReference>
<gene>
    <name evidence="1" type="ORF">GGD69_003413</name>
</gene>
<name>A0AAW3UYK2_9BURK</name>
<organism evidence="1 2">
    <name type="scientific">Paraburkholderia fungorum</name>
    <dbReference type="NCBI Taxonomy" id="134537"/>
    <lineage>
        <taxon>Bacteria</taxon>
        <taxon>Pseudomonadati</taxon>
        <taxon>Pseudomonadota</taxon>
        <taxon>Betaproteobacteria</taxon>
        <taxon>Burkholderiales</taxon>
        <taxon>Burkholderiaceae</taxon>
        <taxon>Paraburkholderia</taxon>
    </lineage>
</organism>
<reference evidence="1 2" key="1">
    <citation type="submission" date="2020-08" db="EMBL/GenBank/DDBJ databases">
        <title>Genomic Encyclopedia of Type Strains, Phase IV (KMG-V): Genome sequencing to study the core and pangenomes of soil and plant-associated prokaryotes.</title>
        <authorList>
            <person name="Whitman W."/>
        </authorList>
    </citation>
    <scope>NUCLEOTIDE SEQUENCE [LARGE SCALE GENOMIC DNA]</scope>
    <source>
        <strain evidence="1 2">SEMIA 4013</strain>
    </source>
</reference>
<dbReference type="Proteomes" id="UP000518681">
    <property type="component" value="Unassembled WGS sequence"/>
</dbReference>
<sequence>MRGKQTALEEFMGFVAGKPILPTGLPLNCSVGCGVATIAD</sequence>
<evidence type="ECO:0000313" key="2">
    <source>
        <dbReference type="Proteomes" id="UP000518681"/>
    </source>
</evidence>
<protein>
    <submittedName>
        <fullName evidence="1">Uncharacterized protein</fullName>
    </submittedName>
</protein>